<dbReference type="KEGG" id="mgik:GO620_004660"/>
<sequence>MYIKTFAYRNAAAHDKISIKQLVAPGRNVADYLQKQAIRVIIRIQPQARKVG</sequence>
<dbReference type="EMBL" id="CP066775">
    <property type="protein sequence ID" value="QQL50755.1"/>
    <property type="molecule type" value="Genomic_DNA"/>
</dbReference>
<organism evidence="1 2">
    <name type="scientific">Mucilaginibacter ginkgonis</name>
    <dbReference type="NCBI Taxonomy" id="2682091"/>
    <lineage>
        <taxon>Bacteria</taxon>
        <taxon>Pseudomonadati</taxon>
        <taxon>Bacteroidota</taxon>
        <taxon>Sphingobacteriia</taxon>
        <taxon>Sphingobacteriales</taxon>
        <taxon>Sphingobacteriaceae</taxon>
        <taxon>Mucilaginibacter</taxon>
    </lineage>
</organism>
<evidence type="ECO:0000313" key="1">
    <source>
        <dbReference type="EMBL" id="QQL50755.1"/>
    </source>
</evidence>
<keyword evidence="2" id="KW-1185">Reference proteome</keyword>
<proteinExistence type="predicted"/>
<name>A0A7T7JHP6_9SPHI</name>
<protein>
    <submittedName>
        <fullName evidence="1">Uncharacterized protein</fullName>
    </submittedName>
</protein>
<accession>A0A7T7JHP6</accession>
<dbReference type="AlphaFoldDB" id="A0A7T7JHP6"/>
<reference evidence="1 2" key="1">
    <citation type="submission" date="2020-12" db="EMBL/GenBank/DDBJ databases">
        <title>HMF7856_wgs.fasta genome submission.</title>
        <authorList>
            <person name="Kang H."/>
            <person name="Kim H."/>
            <person name="Joh K."/>
        </authorList>
    </citation>
    <scope>NUCLEOTIDE SEQUENCE [LARGE SCALE GENOMIC DNA]</scope>
    <source>
        <strain evidence="1 2">HMF7856</strain>
    </source>
</reference>
<dbReference type="Proteomes" id="UP000429232">
    <property type="component" value="Chromosome"/>
</dbReference>
<dbReference type="RefSeq" id="WP_200230677.1">
    <property type="nucleotide sequence ID" value="NZ_CP066775.1"/>
</dbReference>
<evidence type="ECO:0000313" key="2">
    <source>
        <dbReference type="Proteomes" id="UP000429232"/>
    </source>
</evidence>
<gene>
    <name evidence="1" type="ORF">GO620_004660</name>
</gene>